<comment type="caution">
    <text evidence="1">The sequence shown here is derived from an EMBL/GenBank/DDBJ whole genome shotgun (WGS) entry which is preliminary data.</text>
</comment>
<dbReference type="PANTHER" id="PTHR11573">
    <property type="entry name" value="RIBONUCLEOSIDE-DIPHOSPHATE REDUCTASE LARGE CHAIN"/>
    <property type="match status" value="1"/>
</dbReference>
<dbReference type="AlphaFoldDB" id="A0AAP0BC33"/>
<dbReference type="EMBL" id="JBBWWQ010000012">
    <property type="protein sequence ID" value="KAK8934407.1"/>
    <property type="molecule type" value="Genomic_DNA"/>
</dbReference>
<dbReference type="SUPFAM" id="SSF48168">
    <property type="entry name" value="R1 subunit of ribonucleotide reductase, N-terminal domain"/>
    <property type="match status" value="1"/>
</dbReference>
<dbReference type="GO" id="GO:0004748">
    <property type="term" value="F:ribonucleoside-diphosphate reductase activity, thioredoxin disulfide as acceptor"/>
    <property type="evidence" value="ECO:0007669"/>
    <property type="project" value="TreeGrafter"/>
</dbReference>
<name>A0AAP0BC33_9ASPA</name>
<dbReference type="InterPro" id="IPR039718">
    <property type="entry name" value="Rrm1"/>
</dbReference>
<keyword evidence="2" id="KW-1185">Reference proteome</keyword>
<dbReference type="PANTHER" id="PTHR11573:SF6">
    <property type="entry name" value="RIBONUCLEOSIDE-DIPHOSPHATE REDUCTASE LARGE SUBUNIT"/>
    <property type="match status" value="1"/>
</dbReference>
<gene>
    <name evidence="1" type="primary">RNR1</name>
    <name evidence="1" type="ORF">KSP39_PZI014276</name>
</gene>
<sequence>MYVVKRDGRQEKKLSYGLSQEHCDPVLVAQKVYAGVNKGVTTTQLDELGTETITALTTNHPDYASVIRLPSLSPLIQRPSLFTCSLIILFHLACC</sequence>
<dbReference type="GO" id="GO:0009263">
    <property type="term" value="P:deoxyribonucleotide biosynthetic process"/>
    <property type="evidence" value="ECO:0007669"/>
    <property type="project" value="TreeGrafter"/>
</dbReference>
<accession>A0AAP0BC33</accession>
<organism evidence="1 2">
    <name type="scientific">Platanthera zijinensis</name>
    <dbReference type="NCBI Taxonomy" id="2320716"/>
    <lineage>
        <taxon>Eukaryota</taxon>
        <taxon>Viridiplantae</taxon>
        <taxon>Streptophyta</taxon>
        <taxon>Embryophyta</taxon>
        <taxon>Tracheophyta</taxon>
        <taxon>Spermatophyta</taxon>
        <taxon>Magnoliopsida</taxon>
        <taxon>Liliopsida</taxon>
        <taxon>Asparagales</taxon>
        <taxon>Orchidaceae</taxon>
        <taxon>Orchidoideae</taxon>
        <taxon>Orchideae</taxon>
        <taxon>Orchidinae</taxon>
        <taxon>Platanthera</taxon>
    </lineage>
</organism>
<dbReference type="Proteomes" id="UP001418222">
    <property type="component" value="Unassembled WGS sequence"/>
</dbReference>
<reference evidence="1 2" key="1">
    <citation type="journal article" date="2022" name="Nat. Plants">
        <title>Genomes of leafy and leafless Platanthera orchids illuminate the evolution of mycoheterotrophy.</title>
        <authorList>
            <person name="Li M.H."/>
            <person name="Liu K.W."/>
            <person name="Li Z."/>
            <person name="Lu H.C."/>
            <person name="Ye Q.L."/>
            <person name="Zhang D."/>
            <person name="Wang J.Y."/>
            <person name="Li Y.F."/>
            <person name="Zhong Z.M."/>
            <person name="Liu X."/>
            <person name="Yu X."/>
            <person name="Liu D.K."/>
            <person name="Tu X.D."/>
            <person name="Liu B."/>
            <person name="Hao Y."/>
            <person name="Liao X.Y."/>
            <person name="Jiang Y.T."/>
            <person name="Sun W.H."/>
            <person name="Chen J."/>
            <person name="Chen Y.Q."/>
            <person name="Ai Y."/>
            <person name="Zhai J.W."/>
            <person name="Wu S.S."/>
            <person name="Zhou Z."/>
            <person name="Hsiao Y.Y."/>
            <person name="Wu W.L."/>
            <person name="Chen Y.Y."/>
            <person name="Lin Y.F."/>
            <person name="Hsu J.L."/>
            <person name="Li C.Y."/>
            <person name="Wang Z.W."/>
            <person name="Zhao X."/>
            <person name="Zhong W.Y."/>
            <person name="Ma X.K."/>
            <person name="Ma L."/>
            <person name="Huang J."/>
            <person name="Chen G.Z."/>
            <person name="Huang M.Z."/>
            <person name="Huang L."/>
            <person name="Peng D.H."/>
            <person name="Luo Y.B."/>
            <person name="Zou S.Q."/>
            <person name="Chen S.P."/>
            <person name="Lan S."/>
            <person name="Tsai W.C."/>
            <person name="Van de Peer Y."/>
            <person name="Liu Z.J."/>
        </authorList>
    </citation>
    <scope>NUCLEOTIDE SEQUENCE [LARGE SCALE GENOMIC DNA]</scope>
    <source>
        <strain evidence="1">Lor287</strain>
    </source>
</reference>
<dbReference type="GO" id="GO:0005971">
    <property type="term" value="C:ribonucleoside-diphosphate reductase complex"/>
    <property type="evidence" value="ECO:0007669"/>
    <property type="project" value="TreeGrafter"/>
</dbReference>
<evidence type="ECO:0000313" key="2">
    <source>
        <dbReference type="Proteomes" id="UP001418222"/>
    </source>
</evidence>
<evidence type="ECO:0000313" key="1">
    <source>
        <dbReference type="EMBL" id="KAK8934407.1"/>
    </source>
</evidence>
<protein>
    <submittedName>
        <fullName evidence="1">Ribonucleoside-diphosphate reductase large subunit</fullName>
    </submittedName>
</protein>
<dbReference type="GO" id="GO:0005524">
    <property type="term" value="F:ATP binding"/>
    <property type="evidence" value="ECO:0007669"/>
    <property type="project" value="TreeGrafter"/>
</dbReference>
<dbReference type="InterPro" id="IPR008926">
    <property type="entry name" value="RNR_R1-su_N"/>
</dbReference>
<proteinExistence type="predicted"/>